<sequence length="421" mass="48663">MRRLEANTIIRQGVNILIYFFFIYNVSFVFLPSILRTRVLLGLLGLFFFVSQKKIEMPKSLGHIFLLCLTSIFLIVLTTVVNSYFDPRFIGNTLQNILYLFGAYYLAIRVNLNRLYALKLIVLSIFLHNFLALLMFLNPSLLEIITSLQSTGDKFEYALGNVVKFGTRFIGIGAGTFFSGGIISSIGTMVAAYIIDSLKRGKLWWILVYIFICITGIYIARVAFLGIFLSFVYLVISYILKKNYSSFPKIIIYATVFGVIAFSYLAVNLDSLMTSNSFRHSFEVFINLFSSGELKTDSTEGVKAMLIFPTDLKSVLIGDGQFYYDNGSFYMHTDIGYSRLVYYYGVFGIMIYFSMHFYILRYNIKRFKDDKCFKLLLWLLTVLLLIGNFKGLLDINWIVFIFYWLALYKIKLENENLSYYK</sequence>
<evidence type="ECO:0000256" key="1">
    <source>
        <dbReference type="SAM" id="Phobius"/>
    </source>
</evidence>
<feature type="transmembrane region" description="Helical" evidence="1">
    <location>
        <begin position="12"/>
        <end position="31"/>
    </location>
</feature>
<organism evidence="2 3">
    <name type="scientific">Chryseobacterium elymi</name>
    <dbReference type="NCBI Taxonomy" id="395936"/>
    <lineage>
        <taxon>Bacteria</taxon>
        <taxon>Pseudomonadati</taxon>
        <taxon>Bacteroidota</taxon>
        <taxon>Flavobacteriia</taxon>
        <taxon>Flavobacteriales</taxon>
        <taxon>Weeksellaceae</taxon>
        <taxon>Chryseobacterium group</taxon>
        <taxon>Chryseobacterium</taxon>
    </lineage>
</organism>
<dbReference type="OrthoDB" id="703085at2"/>
<keyword evidence="1" id="KW-1133">Transmembrane helix</keyword>
<feature type="transmembrane region" description="Helical" evidence="1">
    <location>
        <begin position="169"/>
        <end position="195"/>
    </location>
</feature>
<comment type="caution">
    <text evidence="2">The sequence shown here is derived from an EMBL/GenBank/DDBJ whole genome shotgun (WGS) entry which is preliminary data.</text>
</comment>
<gene>
    <name evidence="2" type="ORF">DRF60_02705</name>
</gene>
<feature type="transmembrane region" description="Helical" evidence="1">
    <location>
        <begin position="341"/>
        <end position="360"/>
    </location>
</feature>
<evidence type="ECO:0008006" key="4">
    <source>
        <dbReference type="Google" id="ProtNLM"/>
    </source>
</evidence>
<keyword evidence="1" id="KW-0472">Membrane</keyword>
<dbReference type="RefSeq" id="WP_116010599.1">
    <property type="nucleotide sequence ID" value="NZ_QNUH01000002.1"/>
</dbReference>
<reference evidence="2 3" key="1">
    <citation type="journal article" date="2010" name="Syst. Appl. Microbiol.">
        <title>Four new species of Chryseobacterium from the rhizosphere of coastal sand dune plants, Chryseobacterium elymi sp. nov., Chryseobacterium hagamense sp. nov., Chryseobacterium lathyri sp. nov. and Chryseobacterium rhizosphaerae sp. nov.</title>
        <authorList>
            <person name="Cho S.H."/>
            <person name="Lee K.S."/>
            <person name="Shin D.S."/>
            <person name="Han J.H."/>
            <person name="Park K.S."/>
            <person name="Lee C.H."/>
            <person name="Park K.H."/>
            <person name="Kim S.B."/>
        </authorList>
    </citation>
    <scope>NUCLEOTIDE SEQUENCE [LARGE SCALE GENOMIC DNA]</scope>
    <source>
        <strain evidence="2 3">KCTC 22547</strain>
    </source>
</reference>
<dbReference type="EMBL" id="QNUH01000002">
    <property type="protein sequence ID" value="REC79912.1"/>
    <property type="molecule type" value="Genomic_DNA"/>
</dbReference>
<feature type="transmembrane region" description="Helical" evidence="1">
    <location>
        <begin position="225"/>
        <end position="241"/>
    </location>
</feature>
<dbReference type="AlphaFoldDB" id="A0A3D9DPG9"/>
<feature type="transmembrane region" description="Helical" evidence="1">
    <location>
        <begin position="250"/>
        <end position="267"/>
    </location>
</feature>
<feature type="transmembrane region" description="Helical" evidence="1">
    <location>
        <begin position="64"/>
        <end position="83"/>
    </location>
</feature>
<feature type="transmembrane region" description="Helical" evidence="1">
    <location>
        <begin position="89"/>
        <end position="108"/>
    </location>
</feature>
<evidence type="ECO:0000313" key="3">
    <source>
        <dbReference type="Proteomes" id="UP000257030"/>
    </source>
</evidence>
<accession>A0A3D9DPG9</accession>
<feature type="transmembrane region" description="Helical" evidence="1">
    <location>
        <begin position="115"/>
        <end position="137"/>
    </location>
</feature>
<feature type="transmembrane region" description="Helical" evidence="1">
    <location>
        <begin position="37"/>
        <end position="52"/>
    </location>
</feature>
<protein>
    <recommendedName>
        <fullName evidence="4">O-antigen ligase domain-containing protein</fullName>
    </recommendedName>
</protein>
<name>A0A3D9DPG9_9FLAO</name>
<feature type="transmembrane region" description="Helical" evidence="1">
    <location>
        <begin position="372"/>
        <end position="389"/>
    </location>
</feature>
<proteinExistence type="predicted"/>
<dbReference type="Proteomes" id="UP000257030">
    <property type="component" value="Unassembled WGS sequence"/>
</dbReference>
<keyword evidence="3" id="KW-1185">Reference proteome</keyword>
<evidence type="ECO:0000313" key="2">
    <source>
        <dbReference type="EMBL" id="REC79912.1"/>
    </source>
</evidence>
<keyword evidence="1" id="KW-0812">Transmembrane</keyword>